<organism evidence="10 11">
    <name type="scientific">Knipowitschia caucasica</name>
    <name type="common">Caucasian dwarf goby</name>
    <name type="synonym">Pomatoschistus caucasicus</name>
    <dbReference type="NCBI Taxonomy" id="637954"/>
    <lineage>
        <taxon>Eukaryota</taxon>
        <taxon>Metazoa</taxon>
        <taxon>Chordata</taxon>
        <taxon>Craniata</taxon>
        <taxon>Vertebrata</taxon>
        <taxon>Euteleostomi</taxon>
        <taxon>Actinopterygii</taxon>
        <taxon>Neopterygii</taxon>
        <taxon>Teleostei</taxon>
        <taxon>Neoteleostei</taxon>
        <taxon>Acanthomorphata</taxon>
        <taxon>Gobiaria</taxon>
        <taxon>Gobiiformes</taxon>
        <taxon>Gobioidei</taxon>
        <taxon>Gobiidae</taxon>
        <taxon>Gobiinae</taxon>
        <taxon>Knipowitschia</taxon>
    </lineage>
</organism>
<dbReference type="InterPro" id="IPR018957">
    <property type="entry name" value="Znf_C3HC4_RING-type"/>
</dbReference>
<dbReference type="PROSITE" id="PS50119">
    <property type="entry name" value="ZF_BBOX"/>
    <property type="match status" value="1"/>
</dbReference>
<evidence type="ECO:0000256" key="3">
    <source>
        <dbReference type="ARBA" id="ARBA00022833"/>
    </source>
</evidence>
<dbReference type="InterPro" id="IPR036116">
    <property type="entry name" value="FN3_sf"/>
</dbReference>
<keyword evidence="3" id="KW-0862">Zinc</keyword>
<dbReference type="GO" id="GO:0048490">
    <property type="term" value="P:anterograde synaptic vesicle transport"/>
    <property type="evidence" value="ECO:0007669"/>
    <property type="project" value="TreeGrafter"/>
</dbReference>
<evidence type="ECO:0000259" key="8">
    <source>
        <dbReference type="PROSITE" id="PS50853"/>
    </source>
</evidence>
<dbReference type="InterPro" id="IPR013083">
    <property type="entry name" value="Znf_RING/FYVE/PHD"/>
</dbReference>
<dbReference type="PANTHER" id="PTHR24099">
    <property type="entry name" value="E3 UBIQUITIN-PROTEIN LIGASE TRIM36-RELATED"/>
    <property type="match status" value="1"/>
</dbReference>
<reference evidence="10 11" key="1">
    <citation type="submission" date="2024-04" db="EMBL/GenBank/DDBJ databases">
        <authorList>
            <person name="Waldvogel A.-M."/>
            <person name="Schoenle A."/>
        </authorList>
    </citation>
    <scope>NUCLEOTIDE SEQUENCE [LARGE SCALE GENOMIC DNA]</scope>
</reference>
<dbReference type="EMBL" id="OZ035829">
    <property type="protein sequence ID" value="CAL1611094.1"/>
    <property type="molecule type" value="Genomic_DNA"/>
</dbReference>
<evidence type="ECO:0008006" key="12">
    <source>
        <dbReference type="Google" id="ProtNLM"/>
    </source>
</evidence>
<dbReference type="InterPro" id="IPR001841">
    <property type="entry name" value="Znf_RING"/>
</dbReference>
<dbReference type="SUPFAM" id="SSF57850">
    <property type="entry name" value="RING/U-box"/>
    <property type="match status" value="1"/>
</dbReference>
<dbReference type="GO" id="GO:0008270">
    <property type="term" value="F:zinc ion binding"/>
    <property type="evidence" value="ECO:0007669"/>
    <property type="project" value="UniProtKB-KW"/>
</dbReference>
<dbReference type="InterPro" id="IPR043136">
    <property type="entry name" value="B30.2/SPRY_sf"/>
</dbReference>
<dbReference type="Gene3D" id="3.30.40.10">
    <property type="entry name" value="Zinc/RING finger domain, C3HC4 (zinc finger)"/>
    <property type="match status" value="1"/>
</dbReference>
<dbReference type="SUPFAM" id="SSF49899">
    <property type="entry name" value="Concanavalin A-like lectins/glucanases"/>
    <property type="match status" value="1"/>
</dbReference>
<keyword evidence="2 5" id="KW-0863">Zinc-finger</keyword>
<dbReference type="InterPro" id="IPR050617">
    <property type="entry name" value="E3_ligase_FN3/SPRY"/>
</dbReference>
<dbReference type="InterPro" id="IPR013320">
    <property type="entry name" value="ConA-like_dom_sf"/>
</dbReference>
<dbReference type="SUPFAM" id="SSF57845">
    <property type="entry name" value="B-box zinc-binding domain"/>
    <property type="match status" value="1"/>
</dbReference>
<dbReference type="GO" id="GO:1904115">
    <property type="term" value="C:axon cytoplasm"/>
    <property type="evidence" value="ECO:0007669"/>
    <property type="project" value="GOC"/>
</dbReference>
<evidence type="ECO:0000256" key="6">
    <source>
        <dbReference type="SAM" id="MobiDB-lite"/>
    </source>
</evidence>
<evidence type="ECO:0000313" key="11">
    <source>
        <dbReference type="Proteomes" id="UP001497482"/>
    </source>
</evidence>
<feature type="compositionally biased region" description="Low complexity" evidence="6">
    <location>
        <begin position="51"/>
        <end position="61"/>
    </location>
</feature>
<dbReference type="Pfam" id="PF00097">
    <property type="entry name" value="zf-C3HC4"/>
    <property type="match status" value="1"/>
</dbReference>
<dbReference type="InterPro" id="IPR017903">
    <property type="entry name" value="COS_domain"/>
</dbReference>
<dbReference type="InterPro" id="IPR003961">
    <property type="entry name" value="FN3_dom"/>
</dbReference>
<dbReference type="GO" id="GO:0001764">
    <property type="term" value="P:neuron migration"/>
    <property type="evidence" value="ECO:0007669"/>
    <property type="project" value="TreeGrafter"/>
</dbReference>
<keyword evidence="1" id="KW-0479">Metal-binding</keyword>
<evidence type="ECO:0000259" key="9">
    <source>
        <dbReference type="PROSITE" id="PS51262"/>
    </source>
</evidence>
<evidence type="ECO:0000256" key="2">
    <source>
        <dbReference type="ARBA" id="ARBA00022771"/>
    </source>
</evidence>
<dbReference type="Pfam" id="PF00643">
    <property type="entry name" value="zf-B_box"/>
    <property type="match status" value="1"/>
</dbReference>
<dbReference type="GO" id="GO:0007409">
    <property type="term" value="P:axonogenesis"/>
    <property type="evidence" value="ECO:0007669"/>
    <property type="project" value="TreeGrafter"/>
</dbReference>
<dbReference type="SUPFAM" id="SSF49265">
    <property type="entry name" value="Fibronectin type III"/>
    <property type="match status" value="1"/>
</dbReference>
<dbReference type="GO" id="GO:0001578">
    <property type="term" value="P:microtubule bundle formation"/>
    <property type="evidence" value="ECO:0007669"/>
    <property type="project" value="TreeGrafter"/>
</dbReference>
<dbReference type="Proteomes" id="UP001497482">
    <property type="component" value="Chromosome 7"/>
</dbReference>
<feature type="region of interest" description="Disordered" evidence="6">
    <location>
        <begin position="42"/>
        <end position="72"/>
    </location>
</feature>
<dbReference type="PANTHER" id="PTHR24099:SF29">
    <property type="entry name" value="TRIPARTITE MOTIF-CONTAINING PROTEIN 46"/>
    <property type="match status" value="1"/>
</dbReference>
<dbReference type="CDD" id="cd00063">
    <property type="entry name" value="FN3"/>
    <property type="match status" value="1"/>
</dbReference>
<evidence type="ECO:0000256" key="1">
    <source>
        <dbReference type="ARBA" id="ARBA00022723"/>
    </source>
</evidence>
<gene>
    <name evidence="10" type="ORF">KC01_LOCUS37573</name>
</gene>
<accession>A0AAV2MCT6</accession>
<dbReference type="InterPro" id="IPR013783">
    <property type="entry name" value="Ig-like_fold"/>
</dbReference>
<sequence>MEKELHCPVCDGIVKQPILLPCQHSVCLLCAAEVLVQRGYPPPDLPPEPLSPASTPNTRSPRQTRRPPSRTPDRLEHILRTVCGTYPGRRRKDTAPPMLFPCPSCQQEVELGERGLTECLRNLTLERIVQRYRHTISLGSVAIMCGFCKPPQSLEATKGCADCKANFCNECFKLYHPWGTPRAQHEHILPTNNFRPKVLTCTVHEHEKLQWYCRHCQKLLCQYCKLRRVHHGHKVMPIAEAYQALKVSAPYKVMPIAEAYQALKVSAPYKVMPIAEAYQALKVSAPYKVMPIAEAYQALKVSAPYKVMPIAEAYQALKVSAPYKVMPIAEAYQALKVSAPYKVMPIAEAYQALKVSAPYKVMPIAEAYQALKDRVTKQANFILANQDVIKSQISQIETTIKHMEANSAVAMQYLVQSVRELGAAVCERQAAMAQALEGTRARRGEALSGQVSERRGLQESGGLVSFTQELLRETDPPSFVQAARVTHNRLVKAVQNLQSFTLSADPSFKHFHLDASREVKLISSLNFIQAPLAPVIDTQKTLAYDQLFVCWRLPQDSAAAWHFSVEYQRRSGATGATWGGTQSPNTAVSWQRLDEVRGTSAVIERPQMDSVYVLRVRGCNKAGFGEFSEEVYLHTPPAPVLSFSLDSRWGLHADRLALGKGLTYARSVPGMSLLQAADHTLTSCLLSSDLLVGDLSVTQGRHYWACSVEPGSYLVKVGVGQETKLQEWFHLPPDIASPRCDPDSGHDSGAEDSQDSPPFCFLTMGMGKVLLPQTQSHSQGAVFSHSSSGHGSLSHALTAPLPPRLGVCLDCDKGRVTFCDAHSLRVLWTGPVDCSAPVCPAFCFIGGGALQLQDMIVNRNIEEPPPRRVTIQTRANKLIK</sequence>
<dbReference type="GO" id="GO:0044304">
    <property type="term" value="C:main axon"/>
    <property type="evidence" value="ECO:0007669"/>
    <property type="project" value="TreeGrafter"/>
</dbReference>
<dbReference type="PROSITE" id="PS50853">
    <property type="entry name" value="FN3"/>
    <property type="match status" value="1"/>
</dbReference>
<proteinExistence type="predicted"/>
<dbReference type="SMART" id="SM00336">
    <property type="entry name" value="BBOX"/>
    <property type="match status" value="1"/>
</dbReference>
<dbReference type="InterPro" id="IPR000315">
    <property type="entry name" value="Znf_B-box"/>
</dbReference>
<dbReference type="AlphaFoldDB" id="A0AAV2MCT6"/>
<feature type="domain" description="B box-type" evidence="7">
    <location>
        <begin position="196"/>
        <end position="238"/>
    </location>
</feature>
<keyword evidence="4" id="KW-0175">Coiled coil</keyword>
<dbReference type="Gene3D" id="3.30.160.60">
    <property type="entry name" value="Classic Zinc Finger"/>
    <property type="match status" value="1"/>
</dbReference>
<dbReference type="Gene3D" id="2.60.120.920">
    <property type="match status" value="1"/>
</dbReference>
<evidence type="ECO:0000256" key="4">
    <source>
        <dbReference type="ARBA" id="ARBA00023054"/>
    </source>
</evidence>
<feature type="domain" description="COS" evidence="9">
    <location>
        <begin position="471"/>
        <end position="528"/>
    </location>
</feature>
<evidence type="ECO:0000259" key="7">
    <source>
        <dbReference type="PROSITE" id="PS50119"/>
    </source>
</evidence>
<feature type="domain" description="Fibronectin type-III" evidence="8">
    <location>
        <begin position="530"/>
        <end position="638"/>
    </location>
</feature>
<dbReference type="InterPro" id="IPR040859">
    <property type="entry name" value="Midline-1_COS"/>
</dbReference>
<dbReference type="SMART" id="SM00184">
    <property type="entry name" value="RING"/>
    <property type="match status" value="1"/>
</dbReference>
<dbReference type="Gene3D" id="2.60.40.10">
    <property type="entry name" value="Immunoglobulins"/>
    <property type="match status" value="1"/>
</dbReference>
<protein>
    <recommendedName>
        <fullName evidence="12">Tripartite motif containing 46a</fullName>
    </recommendedName>
</protein>
<evidence type="ECO:0000256" key="5">
    <source>
        <dbReference type="PROSITE-ProRule" id="PRU00024"/>
    </source>
</evidence>
<name>A0AAV2MCT6_KNICA</name>
<dbReference type="Pfam" id="PF18568">
    <property type="entry name" value="COS"/>
    <property type="match status" value="1"/>
</dbReference>
<dbReference type="Gene3D" id="4.10.830.40">
    <property type="match status" value="1"/>
</dbReference>
<keyword evidence="11" id="KW-1185">Reference proteome</keyword>
<evidence type="ECO:0000313" key="10">
    <source>
        <dbReference type="EMBL" id="CAL1611094.1"/>
    </source>
</evidence>
<dbReference type="PROSITE" id="PS51262">
    <property type="entry name" value="COS"/>
    <property type="match status" value="1"/>
</dbReference>